<evidence type="ECO:0000313" key="1">
    <source>
        <dbReference type="EMBL" id="GAA1509926.1"/>
    </source>
</evidence>
<comment type="caution">
    <text evidence="1">The sequence shown here is derived from an EMBL/GenBank/DDBJ whole genome shotgun (WGS) entry which is preliminary data.</text>
</comment>
<keyword evidence="2" id="KW-1185">Reference proteome</keyword>
<organism evidence="1 2">
    <name type="scientific">Kribbella lupini</name>
    <dbReference type="NCBI Taxonomy" id="291602"/>
    <lineage>
        <taxon>Bacteria</taxon>
        <taxon>Bacillati</taxon>
        <taxon>Actinomycetota</taxon>
        <taxon>Actinomycetes</taxon>
        <taxon>Propionibacteriales</taxon>
        <taxon>Kribbellaceae</taxon>
        <taxon>Kribbella</taxon>
    </lineage>
</organism>
<protein>
    <submittedName>
        <fullName evidence="1">Nucleotidyltransferase domain-containing protein</fullName>
    </submittedName>
</protein>
<dbReference type="RefSeq" id="WP_344168268.1">
    <property type="nucleotide sequence ID" value="NZ_BAAANC010000001.1"/>
</dbReference>
<dbReference type="Gene3D" id="3.30.460.10">
    <property type="entry name" value="Beta Polymerase, domain 2"/>
    <property type="match status" value="1"/>
</dbReference>
<gene>
    <name evidence="1" type="ORF">GCM10009741_03710</name>
</gene>
<dbReference type="SUPFAM" id="SSF81301">
    <property type="entry name" value="Nucleotidyltransferase"/>
    <property type="match status" value="1"/>
</dbReference>
<name>A0ABN2A338_9ACTN</name>
<reference evidence="1 2" key="1">
    <citation type="journal article" date="2019" name="Int. J. Syst. Evol. Microbiol.">
        <title>The Global Catalogue of Microorganisms (GCM) 10K type strain sequencing project: providing services to taxonomists for standard genome sequencing and annotation.</title>
        <authorList>
            <consortium name="The Broad Institute Genomics Platform"/>
            <consortium name="The Broad Institute Genome Sequencing Center for Infectious Disease"/>
            <person name="Wu L."/>
            <person name="Ma J."/>
        </authorList>
    </citation>
    <scope>NUCLEOTIDE SEQUENCE [LARGE SCALE GENOMIC DNA]</scope>
    <source>
        <strain evidence="1 2">JCM 14303</strain>
    </source>
</reference>
<dbReference type="Proteomes" id="UP001500363">
    <property type="component" value="Unassembled WGS sequence"/>
</dbReference>
<dbReference type="InterPro" id="IPR043519">
    <property type="entry name" value="NT_sf"/>
</dbReference>
<dbReference type="CDD" id="cd05403">
    <property type="entry name" value="NT_KNTase_like"/>
    <property type="match status" value="1"/>
</dbReference>
<sequence length="226" mass="24696">MDPLETTRRLAADLFPTAIWVVLGGSVLTSARTAGSDLDVVILLPDGTPGAPRRESIEYDGWPVELFVHDRASLAHYLARDGRRPALHRMVALGTAAVGDPTDDQKAAREHLDAGPLPLDQAEKDSLRYALTDLLDDLTHAPADEQAVIATYAWIRTAEAVLQFRDHWVGNGKWLLRELRDLDPAYADRWLAARTSTTAIRALAEEALVLAGGPLFAGYQAAGERR</sequence>
<evidence type="ECO:0000313" key="2">
    <source>
        <dbReference type="Proteomes" id="UP001500363"/>
    </source>
</evidence>
<accession>A0ABN2A338</accession>
<proteinExistence type="predicted"/>
<dbReference type="EMBL" id="BAAANC010000001">
    <property type="protein sequence ID" value="GAA1509926.1"/>
    <property type="molecule type" value="Genomic_DNA"/>
</dbReference>